<reference evidence="1 2" key="1">
    <citation type="submission" date="2017-05" db="EMBL/GenBank/DDBJ databases">
        <authorList>
            <person name="Song R."/>
            <person name="Chenine A.L."/>
            <person name="Ruprecht R.M."/>
        </authorList>
    </citation>
    <scope>NUCLEOTIDE SEQUENCE [LARGE SCALE GENOMIC DNA]</scope>
    <source>
        <strain evidence="1 2">CECT 8663</strain>
    </source>
</reference>
<proteinExistence type="predicted"/>
<gene>
    <name evidence="1" type="ORF">PEV8663_00866</name>
</gene>
<protein>
    <submittedName>
        <fullName evidence="1">Uncharacterized protein</fullName>
    </submittedName>
</protein>
<organism evidence="1 2">
    <name type="scientific">Pelagimonas varians</name>
    <dbReference type="NCBI Taxonomy" id="696760"/>
    <lineage>
        <taxon>Bacteria</taxon>
        <taxon>Pseudomonadati</taxon>
        <taxon>Pseudomonadota</taxon>
        <taxon>Alphaproteobacteria</taxon>
        <taxon>Rhodobacterales</taxon>
        <taxon>Roseobacteraceae</taxon>
        <taxon>Pelagimonas</taxon>
    </lineage>
</organism>
<accession>A0A238K3D2</accession>
<dbReference type="EMBL" id="FXYH01000002">
    <property type="protein sequence ID" value="SMX36612.1"/>
    <property type="molecule type" value="Genomic_DNA"/>
</dbReference>
<evidence type="ECO:0000313" key="2">
    <source>
        <dbReference type="Proteomes" id="UP000220836"/>
    </source>
</evidence>
<dbReference type="AlphaFoldDB" id="A0A238K3D2"/>
<name>A0A238K3D2_9RHOB</name>
<keyword evidence="2" id="KW-1185">Reference proteome</keyword>
<dbReference type="Proteomes" id="UP000220836">
    <property type="component" value="Unassembled WGS sequence"/>
</dbReference>
<sequence>MPLVIPLGDPSKASGFGASFNHIEFNLPRLI</sequence>
<evidence type="ECO:0000313" key="1">
    <source>
        <dbReference type="EMBL" id="SMX36612.1"/>
    </source>
</evidence>